<evidence type="ECO:0000313" key="14">
    <source>
        <dbReference type="Proteomes" id="UP000470384"/>
    </source>
</evidence>
<comment type="catalytic activity">
    <reaction evidence="10 11">
        <text>tRNA(Gly) + glycine + ATP = glycyl-tRNA(Gly) + AMP + diphosphate</text>
        <dbReference type="Rhea" id="RHEA:16013"/>
        <dbReference type="Rhea" id="RHEA-COMP:9664"/>
        <dbReference type="Rhea" id="RHEA-COMP:9683"/>
        <dbReference type="ChEBI" id="CHEBI:30616"/>
        <dbReference type="ChEBI" id="CHEBI:33019"/>
        <dbReference type="ChEBI" id="CHEBI:57305"/>
        <dbReference type="ChEBI" id="CHEBI:78442"/>
        <dbReference type="ChEBI" id="CHEBI:78522"/>
        <dbReference type="ChEBI" id="CHEBI:456215"/>
        <dbReference type="EC" id="6.1.1.14"/>
    </reaction>
</comment>
<keyword evidence="7 11" id="KW-0067">ATP-binding</keyword>
<dbReference type="NCBIfam" id="TIGR00211">
    <property type="entry name" value="glyS"/>
    <property type="match status" value="1"/>
</dbReference>
<organism evidence="13 14">
    <name type="scientific">Pyruvatibacter mobilis</name>
    <dbReference type="NCBI Taxonomy" id="1712261"/>
    <lineage>
        <taxon>Bacteria</taxon>
        <taxon>Pseudomonadati</taxon>
        <taxon>Pseudomonadota</taxon>
        <taxon>Alphaproteobacteria</taxon>
        <taxon>Hyphomicrobiales</taxon>
        <taxon>Parvibaculaceae</taxon>
        <taxon>Pyruvatibacter</taxon>
    </lineage>
</organism>
<dbReference type="GO" id="GO:0004814">
    <property type="term" value="F:arginine-tRNA ligase activity"/>
    <property type="evidence" value="ECO:0007669"/>
    <property type="project" value="InterPro"/>
</dbReference>
<evidence type="ECO:0000256" key="9">
    <source>
        <dbReference type="ARBA" id="ARBA00023146"/>
    </source>
</evidence>
<evidence type="ECO:0000259" key="12">
    <source>
        <dbReference type="Pfam" id="PF05746"/>
    </source>
</evidence>
<evidence type="ECO:0000256" key="8">
    <source>
        <dbReference type="ARBA" id="ARBA00022917"/>
    </source>
</evidence>
<comment type="caution">
    <text evidence="13">The sequence shown here is derived from an EMBL/GenBank/DDBJ whole genome shotgun (WGS) entry which is preliminary data.</text>
</comment>
<evidence type="ECO:0000256" key="11">
    <source>
        <dbReference type="HAMAP-Rule" id="MF_00255"/>
    </source>
</evidence>
<dbReference type="GeneID" id="300655353"/>
<dbReference type="GO" id="GO:0006426">
    <property type="term" value="P:glycyl-tRNA aminoacylation"/>
    <property type="evidence" value="ECO:0007669"/>
    <property type="project" value="UniProtKB-UniRule"/>
</dbReference>
<dbReference type="GO" id="GO:0006420">
    <property type="term" value="P:arginyl-tRNA aminoacylation"/>
    <property type="evidence" value="ECO:0007669"/>
    <property type="project" value="InterPro"/>
</dbReference>
<evidence type="ECO:0000256" key="4">
    <source>
        <dbReference type="ARBA" id="ARBA00022490"/>
    </source>
</evidence>
<dbReference type="InterPro" id="IPR008909">
    <property type="entry name" value="DALR_anticod-bd"/>
</dbReference>
<dbReference type="OrthoDB" id="9775440at2"/>
<dbReference type="AlphaFoldDB" id="A0A845QCQ3"/>
<dbReference type="RefSeq" id="WP_160588269.1">
    <property type="nucleotide sequence ID" value="NZ_BMHN01000001.1"/>
</dbReference>
<keyword evidence="5 11" id="KW-0436">Ligase</keyword>
<evidence type="ECO:0000256" key="5">
    <source>
        <dbReference type="ARBA" id="ARBA00022598"/>
    </source>
</evidence>
<keyword evidence="6 11" id="KW-0547">Nucleotide-binding</keyword>
<dbReference type="PANTHER" id="PTHR30075:SF2">
    <property type="entry name" value="GLYCINE--TRNA LIGASE, CHLOROPLASTIC_MITOCHONDRIAL 2"/>
    <property type="match status" value="1"/>
</dbReference>
<sequence length="700" mass="77194">MPETLIELFCEEIPARMQKRAAEDLQRMVTDALVEAGVTYEWARIHYGPRRLMLALGGLPGAAPDRKEERKGPRVGAPEKALEGFLKSAGLASVDDCEQREDKKGAFYVAVIDKPGRPVPELLAEIIPDTVKKFPWPKSMRWGVGTLRWVRPLHSIVCTFDGEVVPFEVALNDDTVITSGNVTYGHRFMAPDAITVSRLEDYEVGLDRAKVMVDAEIRMQTILHEAKTLCEAQGLELVEDEALLEEVAGLVEWPVPLMGSFDESFLDVPPEVLTSTMRSNQKYFAVRDPKSGGMAAKFICVANVEAEDGGTAIADGNGRVLRARFSDARFFWDEDKKRTLDSRVDDLKKVVFHAKLGTVHDKMERVAGVAVDLVAPYVGADRGNVDRAARLAKADLTTGMVYEFPDLQGIMGRYYAIEDGEVAEVADAIRDHYAPQSADDDVPTAPVSIAVSLSEKLDTLVGFWDIGEKPTGSKDPYALRRYALGVTRTILENEIRIPIRQVMGSVWSYDGDNREAEDRDATLDDLLSFFADRLKVYLRDRGARHDLVDAVFAMEGQDDLWLIVQRVNALSDFLATDDGANLLAGYKRAANILRIEEKKDGAPVSGTANTELFSEKAESDLYAAIDAATGIAREAVAKEDFAGAMAALAKLRGPVDLFLDTETGVRVNDNDPRIRANRLKLLAQIRDALHTVADFSKVEG</sequence>
<evidence type="ECO:0000313" key="13">
    <source>
        <dbReference type="EMBL" id="NBG96204.1"/>
    </source>
</evidence>
<dbReference type="GO" id="GO:0004820">
    <property type="term" value="F:glycine-tRNA ligase activity"/>
    <property type="evidence" value="ECO:0007669"/>
    <property type="project" value="UniProtKB-UniRule"/>
</dbReference>
<dbReference type="InterPro" id="IPR006194">
    <property type="entry name" value="Gly-tRNA-synth_heterodimer"/>
</dbReference>
<comment type="subcellular location">
    <subcellularLocation>
        <location evidence="1 11">Cytoplasm</location>
    </subcellularLocation>
</comment>
<protein>
    <recommendedName>
        <fullName evidence="11">Glycine--tRNA ligase beta subunit</fullName>
        <ecNumber evidence="11">6.1.1.14</ecNumber>
    </recommendedName>
    <alternativeName>
        <fullName evidence="11">Glycyl-tRNA synthetase beta subunit</fullName>
        <shortName evidence="11">GlyRS</shortName>
    </alternativeName>
</protein>
<comment type="subunit">
    <text evidence="3 11">Tetramer of two alpha and two beta subunits.</text>
</comment>
<evidence type="ECO:0000256" key="7">
    <source>
        <dbReference type="ARBA" id="ARBA00022840"/>
    </source>
</evidence>
<keyword evidence="8 11" id="KW-0648">Protein biosynthesis</keyword>
<accession>A0A845QCQ3</accession>
<comment type="similarity">
    <text evidence="2 11">Belongs to the class-II aminoacyl-tRNA synthetase family.</text>
</comment>
<reference evidence="13 14" key="1">
    <citation type="journal article" date="2016" name="Int. J. Syst. Evol. Microbiol.">
        <title>Pyruvatibacter mobilis gen. nov., sp. nov., a marine bacterium from the culture broth of Picochlorum sp. 122.</title>
        <authorList>
            <person name="Wang G."/>
            <person name="Tang M."/>
            <person name="Wu H."/>
            <person name="Dai S."/>
            <person name="Li T."/>
            <person name="Chen C."/>
            <person name="He H."/>
            <person name="Fan J."/>
            <person name="Xiang W."/>
            <person name="Li X."/>
        </authorList>
    </citation>
    <scope>NUCLEOTIDE SEQUENCE [LARGE SCALE GENOMIC DNA]</scope>
    <source>
        <strain evidence="13 14">GYP-11</strain>
    </source>
</reference>
<evidence type="ECO:0000256" key="2">
    <source>
        <dbReference type="ARBA" id="ARBA00008226"/>
    </source>
</evidence>
<dbReference type="SUPFAM" id="SSF109604">
    <property type="entry name" value="HD-domain/PDEase-like"/>
    <property type="match status" value="1"/>
</dbReference>
<dbReference type="HAMAP" id="MF_00255">
    <property type="entry name" value="Gly_tRNA_synth_beta"/>
    <property type="match status" value="1"/>
</dbReference>
<dbReference type="Pfam" id="PF05746">
    <property type="entry name" value="DALR_1"/>
    <property type="match status" value="1"/>
</dbReference>
<evidence type="ECO:0000256" key="3">
    <source>
        <dbReference type="ARBA" id="ARBA00011209"/>
    </source>
</evidence>
<dbReference type="PANTHER" id="PTHR30075">
    <property type="entry name" value="GLYCYL-TRNA SYNTHETASE"/>
    <property type="match status" value="1"/>
</dbReference>
<dbReference type="GO" id="GO:0005524">
    <property type="term" value="F:ATP binding"/>
    <property type="evidence" value="ECO:0007669"/>
    <property type="project" value="UniProtKB-UniRule"/>
</dbReference>
<gene>
    <name evidence="11" type="primary">glyS</name>
    <name evidence="13" type="ORF">GTQ45_10720</name>
</gene>
<dbReference type="GO" id="GO:0005829">
    <property type="term" value="C:cytosol"/>
    <property type="evidence" value="ECO:0007669"/>
    <property type="project" value="TreeGrafter"/>
</dbReference>
<name>A0A845QCQ3_9HYPH</name>
<keyword evidence="14" id="KW-1185">Reference proteome</keyword>
<dbReference type="EC" id="6.1.1.14" evidence="11"/>
<keyword evidence="4 11" id="KW-0963">Cytoplasm</keyword>
<evidence type="ECO:0000256" key="6">
    <source>
        <dbReference type="ARBA" id="ARBA00022741"/>
    </source>
</evidence>
<dbReference type="PRINTS" id="PR01045">
    <property type="entry name" value="TRNASYNTHGB"/>
</dbReference>
<dbReference type="InterPro" id="IPR015944">
    <property type="entry name" value="Gly-tRNA-synth_bsu"/>
</dbReference>
<evidence type="ECO:0000256" key="10">
    <source>
        <dbReference type="ARBA" id="ARBA00047937"/>
    </source>
</evidence>
<dbReference type="Pfam" id="PF02092">
    <property type="entry name" value="tRNA_synt_2f"/>
    <property type="match status" value="1"/>
</dbReference>
<dbReference type="Proteomes" id="UP000470384">
    <property type="component" value="Unassembled WGS sequence"/>
</dbReference>
<keyword evidence="9 11" id="KW-0030">Aminoacyl-tRNA synthetase</keyword>
<evidence type="ECO:0000256" key="1">
    <source>
        <dbReference type="ARBA" id="ARBA00004496"/>
    </source>
</evidence>
<feature type="domain" description="DALR anticodon binding" evidence="12">
    <location>
        <begin position="584"/>
        <end position="691"/>
    </location>
</feature>
<proteinExistence type="inferred from homology"/>
<dbReference type="PROSITE" id="PS50861">
    <property type="entry name" value="AA_TRNA_LIGASE_II_GLYAB"/>
    <property type="match status" value="1"/>
</dbReference>
<dbReference type="EMBL" id="WXYQ01000007">
    <property type="protein sequence ID" value="NBG96204.1"/>
    <property type="molecule type" value="Genomic_DNA"/>
</dbReference>